<organism evidence="1 2">
    <name type="scientific">Streptomyces filamentosus</name>
    <name type="common">Streptomyces roseosporus</name>
    <dbReference type="NCBI Taxonomy" id="67294"/>
    <lineage>
        <taxon>Bacteria</taxon>
        <taxon>Bacillati</taxon>
        <taxon>Actinomycetota</taxon>
        <taxon>Actinomycetes</taxon>
        <taxon>Kitasatosporales</taxon>
        <taxon>Streptomycetaceae</taxon>
        <taxon>Streptomyces</taxon>
    </lineage>
</organism>
<sequence length="82" mass="8860">MKWNVEVDIPGIGPRMLTVDQPRASDALEHTRSRINDMFLQLPSGIASYTVAVFEPGHRSGDASVCAERITLVTATDPVPPG</sequence>
<gene>
    <name evidence="1" type="ORF">GCM10017667_53990</name>
</gene>
<dbReference type="Proteomes" id="UP000632849">
    <property type="component" value="Unassembled WGS sequence"/>
</dbReference>
<keyword evidence="2" id="KW-1185">Reference proteome</keyword>
<evidence type="ECO:0000313" key="2">
    <source>
        <dbReference type="Proteomes" id="UP000632849"/>
    </source>
</evidence>
<evidence type="ECO:0000313" key="1">
    <source>
        <dbReference type="EMBL" id="GHG13366.1"/>
    </source>
</evidence>
<comment type="caution">
    <text evidence="1">The sequence shown here is derived from an EMBL/GenBank/DDBJ whole genome shotgun (WGS) entry which is preliminary data.</text>
</comment>
<name>A0A919ERM5_STRFL</name>
<reference evidence="1" key="2">
    <citation type="submission" date="2020-09" db="EMBL/GenBank/DDBJ databases">
        <authorList>
            <person name="Sun Q."/>
            <person name="Ohkuma M."/>
        </authorList>
    </citation>
    <scope>NUCLEOTIDE SEQUENCE</scope>
    <source>
        <strain evidence="1">JCM 4122</strain>
    </source>
</reference>
<protein>
    <submittedName>
        <fullName evidence="1">Uncharacterized protein</fullName>
    </submittedName>
</protein>
<accession>A0A919ERM5</accession>
<proteinExistence type="predicted"/>
<reference evidence="1" key="1">
    <citation type="journal article" date="2014" name="Int. J. Syst. Evol. Microbiol.">
        <title>Complete genome sequence of Corynebacterium casei LMG S-19264T (=DSM 44701T), isolated from a smear-ripened cheese.</title>
        <authorList>
            <consortium name="US DOE Joint Genome Institute (JGI-PGF)"/>
            <person name="Walter F."/>
            <person name="Albersmeier A."/>
            <person name="Kalinowski J."/>
            <person name="Ruckert C."/>
        </authorList>
    </citation>
    <scope>NUCLEOTIDE SEQUENCE</scope>
    <source>
        <strain evidence="1">JCM 4122</strain>
    </source>
</reference>
<dbReference type="EMBL" id="BNBE01000002">
    <property type="protein sequence ID" value="GHG13366.1"/>
    <property type="molecule type" value="Genomic_DNA"/>
</dbReference>
<dbReference type="AlphaFoldDB" id="A0A919ERM5"/>
<dbReference type="RefSeq" id="WP_190043285.1">
    <property type="nucleotide sequence ID" value="NZ_BNBE01000002.1"/>
</dbReference>